<name>A0A9Q0MCY6_BLOTA</name>
<comment type="catalytic activity">
    <reaction evidence="20">
        <text>L-lysyl-glycine(out) = L-lysyl-glycine(in)</text>
        <dbReference type="Rhea" id="RHEA:79407"/>
        <dbReference type="ChEBI" id="CHEBI:191202"/>
    </reaction>
</comment>
<gene>
    <name evidence="28" type="ORF">RDWZM_000737</name>
</gene>
<accession>A0A9Q0MCY6</accession>
<feature type="transmembrane region" description="Helical" evidence="26">
    <location>
        <begin position="199"/>
        <end position="222"/>
    </location>
</feature>
<keyword evidence="7" id="KW-0458">Lysosome</keyword>
<evidence type="ECO:0000256" key="14">
    <source>
        <dbReference type="ARBA" id="ARBA00044898"/>
    </source>
</evidence>
<evidence type="ECO:0000259" key="27">
    <source>
        <dbReference type="PROSITE" id="PS50850"/>
    </source>
</evidence>
<feature type="domain" description="Major facilitator superfamily (MFS) profile" evidence="27">
    <location>
        <begin position="64"/>
        <end position="469"/>
    </location>
</feature>
<proteinExistence type="inferred from homology"/>
<comment type="catalytic activity">
    <reaction evidence="9">
        <text>L-histidyl-glycine(out) = L-histidyl-glycine(in)</text>
        <dbReference type="Rhea" id="RHEA:79395"/>
        <dbReference type="ChEBI" id="CHEBI:229957"/>
    </reaction>
</comment>
<comment type="caution">
    <text evidence="28">The sequence shown here is derived from an EMBL/GenBank/DDBJ whole genome shotgun (WGS) entry which is preliminary data.</text>
</comment>
<evidence type="ECO:0000256" key="8">
    <source>
        <dbReference type="ARBA" id="ARBA00044876"/>
    </source>
</evidence>
<evidence type="ECO:0000256" key="1">
    <source>
        <dbReference type="ARBA" id="ARBA00004155"/>
    </source>
</evidence>
<evidence type="ECO:0000256" key="18">
    <source>
        <dbReference type="ARBA" id="ARBA00044912"/>
    </source>
</evidence>
<evidence type="ECO:0000256" key="4">
    <source>
        <dbReference type="ARBA" id="ARBA00022692"/>
    </source>
</evidence>
<evidence type="ECO:0000256" key="3">
    <source>
        <dbReference type="ARBA" id="ARBA00022448"/>
    </source>
</evidence>
<evidence type="ECO:0000256" key="24">
    <source>
        <dbReference type="ARBA" id="ARBA00046376"/>
    </source>
</evidence>
<comment type="catalytic activity">
    <reaction evidence="11">
        <text>L-alpha-aminoacyl-L-histidine(out) = L-alpha-aminoacyl-L-histidine(in)</text>
        <dbReference type="Rhea" id="RHEA:79375"/>
        <dbReference type="ChEBI" id="CHEBI:229967"/>
    </reaction>
</comment>
<sequence length="506" mass="56815">MPLLSDINNQMSEGRSTEKKPTTTSIMSSRTENNESNDFLELPIEEETSCFRFFPQRLCHPSFALHRYFVLFFMCMLGFGSYYCYDNPGALQNQIIDDLKISLSTFSQLYAWYSWPNTILCFFGGFLIDRVFGIRLGAVIFAGCIFLGQLVFAGGAFINSYYVMILGRFIFGIGGESLAVAQNTYAVSWFKDKELNMVFGLQLSISRAGSTANFLTMVLVYNQFHEWFSGYVNLGVTLLFASATCLLSFICALILAYFDKRATKLLKKDDAQTGEKVNLTDAKNFSLSFWLICVICVTYYVSIFPFTAIASTFFQRKYDMSQKEANSVDGIIYIISAFISPVLGILVDYTGRNIFWVLVAILITQISHALLAFTFIHPLVAMITMGFGYSVLACALWPMVSLVIPTHQLGTAYGIMQSVQNLGLGCVVLSAGYIVDYNGNIVLEIFFLAWISLCLIASIMLYMNDQRTGGFLNMSIRQRKLLKNQETSMKIDYTESNSDFSGPSTE</sequence>
<feature type="transmembrane region" description="Helical" evidence="26">
    <location>
        <begin position="65"/>
        <end position="83"/>
    </location>
</feature>
<evidence type="ECO:0000256" key="21">
    <source>
        <dbReference type="ARBA" id="ARBA00044985"/>
    </source>
</evidence>
<feature type="transmembrane region" description="Helical" evidence="26">
    <location>
        <begin position="412"/>
        <end position="435"/>
    </location>
</feature>
<dbReference type="GO" id="GO:0022857">
    <property type="term" value="F:transmembrane transporter activity"/>
    <property type="evidence" value="ECO:0007669"/>
    <property type="project" value="InterPro"/>
</dbReference>
<dbReference type="SUPFAM" id="SSF103473">
    <property type="entry name" value="MFS general substrate transporter"/>
    <property type="match status" value="1"/>
</dbReference>
<feature type="transmembrane region" description="Helical" evidence="26">
    <location>
        <begin position="140"/>
        <end position="163"/>
    </location>
</feature>
<dbReference type="InterPro" id="IPR020846">
    <property type="entry name" value="MFS_dom"/>
</dbReference>
<dbReference type="Gene3D" id="1.20.1250.20">
    <property type="entry name" value="MFS general substrate transporter like domains"/>
    <property type="match status" value="2"/>
</dbReference>
<evidence type="ECO:0000256" key="25">
    <source>
        <dbReference type="SAM" id="MobiDB-lite"/>
    </source>
</evidence>
<evidence type="ECO:0000256" key="16">
    <source>
        <dbReference type="ARBA" id="ARBA00044900"/>
    </source>
</evidence>
<reference evidence="28" key="1">
    <citation type="submission" date="2022-12" db="EMBL/GenBank/DDBJ databases">
        <title>Genome assemblies of Blomia tropicalis.</title>
        <authorList>
            <person name="Cui Y."/>
        </authorList>
    </citation>
    <scope>NUCLEOTIDE SEQUENCE</scope>
    <source>
        <tissue evidence="28">Adult mites</tissue>
    </source>
</reference>
<evidence type="ECO:0000256" key="26">
    <source>
        <dbReference type="SAM" id="Phobius"/>
    </source>
</evidence>
<comment type="catalytic activity">
    <reaction evidence="17">
        <text>L-arginyl-glycine(out) = L-arginyl-glycine(in)</text>
        <dbReference type="Rhea" id="RHEA:79391"/>
        <dbReference type="ChEBI" id="CHEBI:229955"/>
    </reaction>
</comment>
<keyword evidence="3" id="KW-0813">Transport</keyword>
<comment type="catalytic activity">
    <reaction evidence="16">
        <text>L-lysyl-L-lysine(out) = L-lysyl-L-lysine(in)</text>
        <dbReference type="Rhea" id="RHEA:79403"/>
        <dbReference type="ChEBI" id="CHEBI:229956"/>
    </reaction>
</comment>
<feature type="compositionally biased region" description="Polar residues" evidence="25">
    <location>
        <begin position="22"/>
        <end position="34"/>
    </location>
</feature>
<feature type="transmembrane region" description="Helical" evidence="26">
    <location>
        <begin position="379"/>
        <end position="400"/>
    </location>
</feature>
<keyword evidence="6 26" id="KW-0472">Membrane</keyword>
<dbReference type="PANTHER" id="PTHR23512">
    <property type="entry name" value="MAJOR FACILITATOR SUPERFAMILY DOMAIN-CONTAINING PROTEIN 1"/>
    <property type="match status" value="1"/>
</dbReference>
<evidence type="ECO:0000313" key="28">
    <source>
        <dbReference type="EMBL" id="KAJ6222192.1"/>
    </source>
</evidence>
<dbReference type="GO" id="GO:0005765">
    <property type="term" value="C:lysosomal membrane"/>
    <property type="evidence" value="ECO:0007669"/>
    <property type="project" value="UniProtKB-SubCell"/>
</dbReference>
<dbReference type="Pfam" id="PF07690">
    <property type="entry name" value="MFS_1"/>
    <property type="match status" value="1"/>
</dbReference>
<keyword evidence="4 26" id="KW-0812">Transmembrane</keyword>
<comment type="function">
    <text evidence="23">Lysosomal dipeptide uniporter that selectively exports lysine, arginine or histidine-containing dipeptides with a net positive charge from the lysosome lumen into the cytosol. Could play a role in a specific type of protein O-glycosylation indirectly regulating macrophages migration and tissue invasion. Also essential for liver homeostasis.</text>
</comment>
<dbReference type="Proteomes" id="UP001142055">
    <property type="component" value="Chromosome 1"/>
</dbReference>
<protein>
    <recommendedName>
        <fullName evidence="21">Lysosomal dipeptide transporter MFSD1</fullName>
    </recommendedName>
    <alternativeName>
        <fullName evidence="22">Major facilitator superfamily domain-containing protein 1</fullName>
    </alternativeName>
</protein>
<comment type="catalytic activity">
    <reaction evidence="15">
        <text>L-arginyl-L-alpha-amino acid(out) = L-arginyl-L-alpha-amino acid(in)</text>
        <dbReference type="Rhea" id="RHEA:79371"/>
        <dbReference type="ChEBI" id="CHEBI:84315"/>
    </reaction>
</comment>
<comment type="catalytic activity">
    <reaction evidence="19">
        <text>L-alanyl-L-lysine(out) = L-alanyl-L-lysine(in)</text>
        <dbReference type="Rhea" id="RHEA:79415"/>
        <dbReference type="ChEBI" id="CHEBI:192470"/>
    </reaction>
</comment>
<comment type="subunit">
    <text evidence="24">Homodimer. Interacts with lysosomal protein GLMP (via lumenal domain); the interaction starts while both proteins are still in the endoplasmic reticulum and is required for stabilization of MFSD1 in lysosomes but has no direct effect on its targeting to lysosomes or transporter activity.</text>
</comment>
<comment type="catalytic activity">
    <reaction evidence="18">
        <text>L-histidyl-L-alpha-amino acid(out) = L-histidyl-L-alpha-amino acid(in)</text>
        <dbReference type="Rhea" id="RHEA:79379"/>
        <dbReference type="ChEBI" id="CHEBI:229964"/>
    </reaction>
</comment>
<evidence type="ECO:0000256" key="22">
    <source>
        <dbReference type="ARBA" id="ARBA00045018"/>
    </source>
</evidence>
<dbReference type="InterPro" id="IPR052187">
    <property type="entry name" value="MFSD1"/>
</dbReference>
<evidence type="ECO:0000256" key="11">
    <source>
        <dbReference type="ARBA" id="ARBA00044884"/>
    </source>
</evidence>
<evidence type="ECO:0000256" key="19">
    <source>
        <dbReference type="ARBA" id="ARBA00044919"/>
    </source>
</evidence>
<feature type="transmembrane region" description="Helical" evidence="26">
    <location>
        <begin position="289"/>
        <end position="310"/>
    </location>
</feature>
<feature type="transmembrane region" description="Helical" evidence="26">
    <location>
        <begin position="110"/>
        <end position="128"/>
    </location>
</feature>
<dbReference type="InterPro" id="IPR036259">
    <property type="entry name" value="MFS_trans_sf"/>
</dbReference>
<dbReference type="EMBL" id="JAPWDV010000001">
    <property type="protein sequence ID" value="KAJ6222192.1"/>
    <property type="molecule type" value="Genomic_DNA"/>
</dbReference>
<comment type="catalytic activity">
    <reaction evidence="12">
        <text>L-lysyl-L-alpha-amino acid(out) = L-lysyl-L-alpha-amino acid(in)</text>
        <dbReference type="Rhea" id="RHEA:79387"/>
        <dbReference type="ChEBI" id="CHEBI:229965"/>
    </reaction>
</comment>
<evidence type="ECO:0000256" key="12">
    <source>
        <dbReference type="ARBA" id="ARBA00044891"/>
    </source>
</evidence>
<dbReference type="InterPro" id="IPR011701">
    <property type="entry name" value="MFS"/>
</dbReference>
<comment type="catalytic activity">
    <reaction evidence="10">
        <text>L-alpha-aminoacyl-L-arginine(out) = L-alpha-aminoacyl-L-arginine(in)</text>
        <dbReference type="Rhea" id="RHEA:79367"/>
        <dbReference type="ChEBI" id="CHEBI:229968"/>
    </reaction>
</comment>
<comment type="catalytic activity">
    <reaction evidence="14">
        <text>L-aspartyl-L-lysine(out) = L-aspartyl-L-lysine(in)</text>
        <dbReference type="Rhea" id="RHEA:79411"/>
        <dbReference type="ChEBI" id="CHEBI:229953"/>
    </reaction>
</comment>
<keyword evidence="5 26" id="KW-1133">Transmembrane helix</keyword>
<feature type="transmembrane region" description="Helical" evidence="26">
    <location>
        <begin position="330"/>
        <end position="347"/>
    </location>
</feature>
<feature type="transmembrane region" description="Helical" evidence="26">
    <location>
        <begin position="234"/>
        <end position="258"/>
    </location>
</feature>
<feature type="transmembrane region" description="Helical" evidence="26">
    <location>
        <begin position="354"/>
        <end position="373"/>
    </location>
</feature>
<evidence type="ECO:0000256" key="13">
    <source>
        <dbReference type="ARBA" id="ARBA00044893"/>
    </source>
</evidence>
<evidence type="ECO:0000313" key="29">
    <source>
        <dbReference type="Proteomes" id="UP001142055"/>
    </source>
</evidence>
<evidence type="ECO:0000256" key="7">
    <source>
        <dbReference type="ARBA" id="ARBA00023228"/>
    </source>
</evidence>
<feature type="transmembrane region" description="Helical" evidence="26">
    <location>
        <begin position="441"/>
        <end position="463"/>
    </location>
</feature>
<dbReference type="OMA" id="CVLYYSA"/>
<comment type="similarity">
    <text evidence="2">Belongs to the major facilitator superfamily.</text>
</comment>
<evidence type="ECO:0000256" key="20">
    <source>
        <dbReference type="ARBA" id="ARBA00044924"/>
    </source>
</evidence>
<comment type="subcellular location">
    <subcellularLocation>
        <location evidence="1">Lysosome membrane</location>
        <topology evidence="1">Multi-pass membrane protein</topology>
    </subcellularLocation>
</comment>
<evidence type="ECO:0000256" key="2">
    <source>
        <dbReference type="ARBA" id="ARBA00008335"/>
    </source>
</evidence>
<evidence type="ECO:0000256" key="9">
    <source>
        <dbReference type="ARBA" id="ARBA00044878"/>
    </source>
</evidence>
<comment type="catalytic activity">
    <reaction evidence="13">
        <text>L-alpha-aminoacyl-L-lysine(out) = L-alpha-aminoacyl-L-lysine(in)</text>
        <dbReference type="Rhea" id="RHEA:79383"/>
        <dbReference type="ChEBI" id="CHEBI:229966"/>
    </reaction>
</comment>
<dbReference type="PANTHER" id="PTHR23512:SF3">
    <property type="entry name" value="MAJOR FACILITATOR SUPERFAMILY DOMAIN-CONTAINING PROTEIN 1"/>
    <property type="match status" value="1"/>
</dbReference>
<dbReference type="PROSITE" id="PS50850">
    <property type="entry name" value="MFS"/>
    <property type="match status" value="1"/>
</dbReference>
<evidence type="ECO:0000256" key="23">
    <source>
        <dbReference type="ARBA" id="ARBA00045709"/>
    </source>
</evidence>
<evidence type="ECO:0000256" key="5">
    <source>
        <dbReference type="ARBA" id="ARBA00022989"/>
    </source>
</evidence>
<feature type="region of interest" description="Disordered" evidence="25">
    <location>
        <begin position="1"/>
        <end position="34"/>
    </location>
</feature>
<dbReference type="AlphaFoldDB" id="A0A9Q0MCY6"/>
<organism evidence="28 29">
    <name type="scientific">Blomia tropicalis</name>
    <name type="common">Mite</name>
    <dbReference type="NCBI Taxonomy" id="40697"/>
    <lineage>
        <taxon>Eukaryota</taxon>
        <taxon>Metazoa</taxon>
        <taxon>Ecdysozoa</taxon>
        <taxon>Arthropoda</taxon>
        <taxon>Chelicerata</taxon>
        <taxon>Arachnida</taxon>
        <taxon>Acari</taxon>
        <taxon>Acariformes</taxon>
        <taxon>Sarcoptiformes</taxon>
        <taxon>Astigmata</taxon>
        <taxon>Glycyphagoidea</taxon>
        <taxon>Echimyopodidae</taxon>
        <taxon>Blomia</taxon>
    </lineage>
</organism>
<evidence type="ECO:0000256" key="15">
    <source>
        <dbReference type="ARBA" id="ARBA00044899"/>
    </source>
</evidence>
<feature type="compositionally biased region" description="Polar residues" evidence="25">
    <location>
        <begin position="1"/>
        <end position="14"/>
    </location>
</feature>
<evidence type="ECO:0000256" key="10">
    <source>
        <dbReference type="ARBA" id="ARBA00044881"/>
    </source>
</evidence>
<keyword evidence="29" id="KW-1185">Reference proteome</keyword>
<comment type="catalytic activity">
    <reaction evidence="8">
        <text>L-lysyl-L-alanine(out) = L-lysyl-L-alanine(in)</text>
        <dbReference type="Rhea" id="RHEA:79399"/>
        <dbReference type="ChEBI" id="CHEBI:229954"/>
    </reaction>
</comment>
<evidence type="ECO:0000256" key="6">
    <source>
        <dbReference type="ARBA" id="ARBA00023136"/>
    </source>
</evidence>
<dbReference type="CDD" id="cd17340">
    <property type="entry name" value="MFS_MFSD1"/>
    <property type="match status" value="1"/>
</dbReference>
<evidence type="ECO:0000256" key="17">
    <source>
        <dbReference type="ARBA" id="ARBA00044903"/>
    </source>
</evidence>